<gene>
    <name evidence="2" type="ORF">SAMN04487928_13816</name>
</gene>
<keyword evidence="1" id="KW-0238">DNA-binding</keyword>
<evidence type="ECO:0000313" key="2">
    <source>
        <dbReference type="EMBL" id="SFQ36401.1"/>
    </source>
</evidence>
<dbReference type="SUPFAM" id="SSF56349">
    <property type="entry name" value="DNA breaking-rejoining enzymes"/>
    <property type="match status" value="1"/>
</dbReference>
<keyword evidence="3" id="KW-1185">Reference proteome</keyword>
<sequence length="246" mass="29809">MRYEELYKEMEQFKYTLDEPYIFWDFDGTADIIAETYCNKHGISNMKSIEDAKEKYTLYLASITERPMEELIEGGNLQLIAFRFQETVAGFLDEHAELWCSYIQKYNLSYKLDFYMCVNFKDALFDLEDLFVEFCTFQYYHEHRSKRTIEQYCGFYNYLPDELKFMKLSKIKAKELDNFFTTELLGYEMRLKRLKCILRFYKMLFRFGVERDICTKNPMQRIDVSKYYPLCHFRFNPAFLTEDNGG</sequence>
<evidence type="ECO:0000256" key="1">
    <source>
        <dbReference type="ARBA" id="ARBA00023125"/>
    </source>
</evidence>
<dbReference type="Proteomes" id="UP000182624">
    <property type="component" value="Unassembled WGS sequence"/>
</dbReference>
<dbReference type="Gene3D" id="1.10.150.130">
    <property type="match status" value="1"/>
</dbReference>
<proteinExistence type="predicted"/>
<protein>
    <submittedName>
        <fullName evidence="2">Uncharacterized protein</fullName>
    </submittedName>
</protein>
<dbReference type="InterPro" id="IPR011010">
    <property type="entry name" value="DNA_brk_join_enz"/>
</dbReference>
<dbReference type="InterPro" id="IPR010998">
    <property type="entry name" value="Integrase_recombinase_N"/>
</dbReference>
<name>A0A1I5XWP7_9FIRM</name>
<dbReference type="EMBL" id="FOXO01000038">
    <property type="protein sequence ID" value="SFQ36401.1"/>
    <property type="molecule type" value="Genomic_DNA"/>
</dbReference>
<organism evidence="2 3">
    <name type="scientific">Butyrivibrio proteoclasticus</name>
    <dbReference type="NCBI Taxonomy" id="43305"/>
    <lineage>
        <taxon>Bacteria</taxon>
        <taxon>Bacillati</taxon>
        <taxon>Bacillota</taxon>
        <taxon>Clostridia</taxon>
        <taxon>Lachnospirales</taxon>
        <taxon>Lachnospiraceae</taxon>
        <taxon>Butyrivibrio</taxon>
    </lineage>
</organism>
<reference evidence="3" key="1">
    <citation type="submission" date="2016-10" db="EMBL/GenBank/DDBJ databases">
        <authorList>
            <person name="Varghese N."/>
            <person name="Submissions S."/>
        </authorList>
    </citation>
    <scope>NUCLEOTIDE SEQUENCE [LARGE SCALE GENOMIC DNA]</scope>
    <source>
        <strain evidence="3">P18</strain>
    </source>
</reference>
<accession>A0A1I5XWP7</accession>
<evidence type="ECO:0000313" key="3">
    <source>
        <dbReference type="Proteomes" id="UP000182624"/>
    </source>
</evidence>
<dbReference type="RefSeq" id="WP_074891551.1">
    <property type="nucleotide sequence ID" value="NZ_FOXO01000038.1"/>
</dbReference>
<dbReference type="GO" id="GO:0003677">
    <property type="term" value="F:DNA binding"/>
    <property type="evidence" value="ECO:0007669"/>
    <property type="project" value="UniProtKB-KW"/>
</dbReference>
<dbReference type="AlphaFoldDB" id="A0A1I5XWP7"/>